<dbReference type="Pfam" id="PF05383">
    <property type="entry name" value="La"/>
    <property type="match status" value="1"/>
</dbReference>
<keyword evidence="1 2" id="KW-0694">RNA-binding</keyword>
<dbReference type="Proteomes" id="UP000436088">
    <property type="component" value="Unassembled WGS sequence"/>
</dbReference>
<feature type="domain" description="HTH La-type RNA-binding" evidence="4">
    <location>
        <begin position="297"/>
        <end position="386"/>
    </location>
</feature>
<dbReference type="PANTHER" id="PTHR22792">
    <property type="entry name" value="LUPUS LA PROTEIN-RELATED"/>
    <property type="match status" value="1"/>
</dbReference>
<keyword evidence="6" id="KW-1185">Reference proteome</keyword>
<feature type="compositionally biased region" description="Polar residues" evidence="3">
    <location>
        <begin position="84"/>
        <end position="95"/>
    </location>
</feature>
<dbReference type="SUPFAM" id="SSF46785">
    <property type="entry name" value="Winged helix' DNA-binding domain"/>
    <property type="match status" value="1"/>
</dbReference>
<evidence type="ECO:0000256" key="3">
    <source>
        <dbReference type="SAM" id="MobiDB-lite"/>
    </source>
</evidence>
<evidence type="ECO:0000259" key="4">
    <source>
        <dbReference type="PROSITE" id="PS50961"/>
    </source>
</evidence>
<evidence type="ECO:0000256" key="2">
    <source>
        <dbReference type="PROSITE-ProRule" id="PRU00332"/>
    </source>
</evidence>
<dbReference type="InterPro" id="IPR006630">
    <property type="entry name" value="La_HTH"/>
</dbReference>
<dbReference type="SMART" id="SM00715">
    <property type="entry name" value="LA"/>
    <property type="match status" value="1"/>
</dbReference>
<dbReference type="InterPro" id="IPR045180">
    <property type="entry name" value="La_dom_prot"/>
</dbReference>
<name>A0A6A3A8S8_HIBSY</name>
<dbReference type="PANTHER" id="PTHR22792:SF101">
    <property type="entry name" value="LA-RELATED PROTEIN 1A"/>
    <property type="match status" value="1"/>
</dbReference>
<dbReference type="InterPro" id="IPR036390">
    <property type="entry name" value="WH_DNA-bd_sf"/>
</dbReference>
<organism evidence="5 6">
    <name type="scientific">Hibiscus syriacus</name>
    <name type="common">Rose of Sharon</name>
    <dbReference type="NCBI Taxonomy" id="106335"/>
    <lineage>
        <taxon>Eukaryota</taxon>
        <taxon>Viridiplantae</taxon>
        <taxon>Streptophyta</taxon>
        <taxon>Embryophyta</taxon>
        <taxon>Tracheophyta</taxon>
        <taxon>Spermatophyta</taxon>
        <taxon>Magnoliopsida</taxon>
        <taxon>eudicotyledons</taxon>
        <taxon>Gunneridae</taxon>
        <taxon>Pentapetalae</taxon>
        <taxon>rosids</taxon>
        <taxon>malvids</taxon>
        <taxon>Malvales</taxon>
        <taxon>Malvaceae</taxon>
        <taxon>Malvoideae</taxon>
        <taxon>Hibiscus</taxon>
    </lineage>
</organism>
<dbReference type="InterPro" id="IPR036388">
    <property type="entry name" value="WH-like_DNA-bd_sf"/>
</dbReference>
<feature type="compositionally biased region" description="Basic and acidic residues" evidence="3">
    <location>
        <begin position="419"/>
        <end position="432"/>
    </location>
</feature>
<gene>
    <name evidence="5" type="ORF">F3Y22_tig00110556pilonHSYRG00845</name>
</gene>
<accession>A0A6A3A8S8</accession>
<dbReference type="GO" id="GO:0003723">
    <property type="term" value="F:RNA binding"/>
    <property type="evidence" value="ECO:0007669"/>
    <property type="project" value="UniProtKB-UniRule"/>
</dbReference>
<dbReference type="Gene3D" id="1.10.10.10">
    <property type="entry name" value="Winged helix-like DNA-binding domain superfamily/Winged helix DNA-binding domain"/>
    <property type="match status" value="1"/>
</dbReference>
<proteinExistence type="predicted"/>
<protein>
    <submittedName>
        <fullName evidence="5">Lupus la ribonucleoprotein, putative isoform 4</fullName>
    </submittedName>
</protein>
<feature type="compositionally biased region" description="Basic residues" evidence="3">
    <location>
        <begin position="99"/>
        <end position="108"/>
    </location>
</feature>
<dbReference type="GO" id="GO:1990904">
    <property type="term" value="C:ribonucleoprotein complex"/>
    <property type="evidence" value="ECO:0007669"/>
    <property type="project" value="UniProtKB-KW"/>
</dbReference>
<dbReference type="EMBL" id="VEPZ02001028">
    <property type="protein sequence ID" value="KAE8700840.1"/>
    <property type="molecule type" value="Genomic_DNA"/>
</dbReference>
<evidence type="ECO:0000313" key="5">
    <source>
        <dbReference type="EMBL" id="KAE8700840.1"/>
    </source>
</evidence>
<feature type="region of interest" description="Disordered" evidence="3">
    <location>
        <begin position="84"/>
        <end position="118"/>
    </location>
</feature>
<evidence type="ECO:0000313" key="6">
    <source>
        <dbReference type="Proteomes" id="UP000436088"/>
    </source>
</evidence>
<sequence>MVMVENEAAGDHKGVKSPWKTPVIDAQKVADAHVMGTESWPDLGGTQQIPDKPSVVADESAGVPSIEQASHCHFFLILGAAGQQKPNGSGNTNASHRYPSAKHQKSGSKHNPNAGPRFLVPSPNYEPPMPPVFHAVAPQPHVNVPGYAYHPDPGPFPGVELQFVKSGSEAAKHVFGPPEQSINASRNMRHPQGDFNAYPANFSNRKPNMQETGGHFNPGWNHQRKFNPGEHNTVQQGIGPRPFVRPPFFGPAPWVVVGPNFPGAVYYVPVAPPGSVREPHPPPFVPCPMNPGTAMFPPEIVILRANIVKQIEYYFSDENLKNDRYLISLMDDFGWVSISKIADFKRVKRMSTNIQFILDALLVSSTIEVQGDKIRRYDEWSKWVPVNSKTTLSSDFLPTNDQLVENVTDSGGTGGVEEDNSRNTSEENVRFP</sequence>
<dbReference type="PROSITE" id="PS50961">
    <property type="entry name" value="HTH_LA"/>
    <property type="match status" value="1"/>
</dbReference>
<dbReference type="AlphaFoldDB" id="A0A6A3A8S8"/>
<reference evidence="5" key="1">
    <citation type="submission" date="2019-09" db="EMBL/GenBank/DDBJ databases">
        <title>Draft genome information of white flower Hibiscus syriacus.</title>
        <authorList>
            <person name="Kim Y.-M."/>
        </authorList>
    </citation>
    <scope>NUCLEOTIDE SEQUENCE [LARGE SCALE GENOMIC DNA]</scope>
    <source>
        <strain evidence="5">YM2019G1</strain>
    </source>
</reference>
<keyword evidence="5" id="KW-0687">Ribonucleoprotein</keyword>
<feature type="region of interest" description="Disordered" evidence="3">
    <location>
        <begin position="407"/>
        <end position="432"/>
    </location>
</feature>
<comment type="caution">
    <text evidence="5">The sequence shown here is derived from an EMBL/GenBank/DDBJ whole genome shotgun (WGS) entry which is preliminary data.</text>
</comment>
<dbReference type="CDD" id="cd07323">
    <property type="entry name" value="LAM"/>
    <property type="match status" value="1"/>
</dbReference>
<evidence type="ECO:0000256" key="1">
    <source>
        <dbReference type="ARBA" id="ARBA00022884"/>
    </source>
</evidence>